<dbReference type="OrthoDB" id="4847668at2"/>
<dbReference type="PATRIC" id="fig|261654.4.peg.902"/>
<dbReference type="InterPro" id="IPR042178">
    <property type="entry name" value="Serpin_sf_1"/>
</dbReference>
<protein>
    <submittedName>
        <fullName evidence="1">Serpin (Serine protease inhibitor)</fullName>
    </submittedName>
</protein>
<dbReference type="RefSeq" id="WP_091657783.1">
    <property type="nucleotide sequence ID" value="NZ_LT594323.1"/>
</dbReference>
<gene>
    <name evidence="1" type="ORF">GA0070611_0878</name>
</gene>
<dbReference type="STRING" id="261654.GA0070611_0878"/>
<proteinExistence type="predicted"/>
<name>A0A1A8Z674_9ACTN</name>
<dbReference type="InterPro" id="IPR036186">
    <property type="entry name" value="Serpin_sf"/>
</dbReference>
<evidence type="ECO:0000313" key="2">
    <source>
        <dbReference type="Proteomes" id="UP000199385"/>
    </source>
</evidence>
<accession>A0A1A8Z674</accession>
<sequence length="410" mass="42559">MNPLHGPLARYAERLHRAAGDDHHVTSPLGAWLLLALTGTAASGDDRRALAEALGTDVEQAAATARALLETPHPLVASASAVWERRPFDGLARWRAGLPRRTATGPLPGAAALDAWAREHTAGLIDRFPVEVTPQTLLVLASALATRLSWADPFEVTEAAGLGAGSAWAGRLRRALRTPQWGHDCAIANTARAGEVAVHAAPARPVAEGDGAGMLVVSVAAAPEVAAGDVLAAAQELAVAAATGAIPGRRSLFDLPLGDTPLWSLSERPTRTFAADGREEQATAVLPCWAVQSTHDLSGAGFGFDAAARALGTLIDAPLPAYEVRQTAVARFGRFGFEAAALTGMAMAVALPPEGVARIAELRFGHPYAVVAVATDDAGGPWHGVPVYSAWVAEPAELPESELADPPTDW</sequence>
<keyword evidence="2" id="KW-1185">Reference proteome</keyword>
<dbReference type="Proteomes" id="UP000199385">
    <property type="component" value="Chromosome I"/>
</dbReference>
<organism evidence="1 2">
    <name type="scientific">Micromonospora auratinigra</name>
    <dbReference type="NCBI Taxonomy" id="261654"/>
    <lineage>
        <taxon>Bacteria</taxon>
        <taxon>Bacillati</taxon>
        <taxon>Actinomycetota</taxon>
        <taxon>Actinomycetes</taxon>
        <taxon>Micromonosporales</taxon>
        <taxon>Micromonosporaceae</taxon>
        <taxon>Micromonospora</taxon>
    </lineage>
</organism>
<dbReference type="EMBL" id="LT594323">
    <property type="protein sequence ID" value="SBT39368.1"/>
    <property type="molecule type" value="Genomic_DNA"/>
</dbReference>
<evidence type="ECO:0000313" key="1">
    <source>
        <dbReference type="EMBL" id="SBT39368.1"/>
    </source>
</evidence>
<dbReference type="SUPFAM" id="SSF56574">
    <property type="entry name" value="Serpins"/>
    <property type="match status" value="1"/>
</dbReference>
<reference evidence="2" key="1">
    <citation type="submission" date="2016-06" db="EMBL/GenBank/DDBJ databases">
        <authorList>
            <person name="Varghese N."/>
            <person name="Submissions Spin"/>
        </authorList>
    </citation>
    <scope>NUCLEOTIDE SEQUENCE [LARGE SCALE GENOMIC DNA]</scope>
    <source>
        <strain evidence="2">DSM 44815</strain>
    </source>
</reference>
<dbReference type="Gene3D" id="3.30.497.10">
    <property type="entry name" value="Antithrombin, subunit I, domain 2"/>
    <property type="match status" value="1"/>
</dbReference>
<dbReference type="AlphaFoldDB" id="A0A1A8Z674"/>